<protein>
    <submittedName>
        <fullName evidence="2">Uncharacterized protein LOC106113682</fullName>
    </submittedName>
</protein>
<proteinExistence type="predicted"/>
<name>A0AAJ6YZG5_PAPXU</name>
<dbReference type="KEGG" id="pxu:106113682"/>
<feature type="signal peptide" evidence="1">
    <location>
        <begin position="1"/>
        <end position="18"/>
    </location>
</feature>
<dbReference type="GeneID" id="106113682"/>
<sequence length="379" mass="44871">MLRYFLLSFLFYVHLSFCYDYINNESRNFRLKGNHRHDIVSHYKKLKTQKRNLYKKRYELPLDNNEPVAQFDVASFIQNSANKKLHKLQYGDGKRKDYRKFSSNDYMDYENLKNLMDQNSGDDRRDSWTDYLNIEDSDVAKVTEAVKASDELANQKEFDYDFASLAECKKDNSASNQDYQHKNNYHNNVIDYTAIHHPEKKGVLKNFKFPFFFRNKTTTSMTPKKDGKKKTVKRSKVSNFRESVTVDGQNLGLESLYGIELKNVFNKNKRSYNALVMCPACRKKYEDSLKTFPKTRQLSEPILHNCRQYFQNAAAEEKKKVPKIVYSQPEDRFRRQQPEDKERQMKEIEEVARKIESVTVDYPMKKKVTIGTINPTLMK</sequence>
<dbReference type="AlphaFoldDB" id="A0AAJ6YZG5"/>
<evidence type="ECO:0000313" key="2">
    <source>
        <dbReference type="RefSeq" id="XP_013161992.1"/>
    </source>
</evidence>
<gene>
    <name evidence="2" type="primary">LOC106113682</name>
</gene>
<dbReference type="RefSeq" id="XP_013161992.1">
    <property type="nucleotide sequence ID" value="XM_013306538.1"/>
</dbReference>
<dbReference type="Proteomes" id="UP000694872">
    <property type="component" value="Unplaced"/>
</dbReference>
<feature type="chain" id="PRO_5042552206" evidence="1">
    <location>
        <begin position="19"/>
        <end position="379"/>
    </location>
</feature>
<reference evidence="2" key="1">
    <citation type="submission" date="2025-08" db="UniProtKB">
        <authorList>
            <consortium name="RefSeq"/>
        </authorList>
    </citation>
    <scope>IDENTIFICATION</scope>
</reference>
<accession>A0AAJ6YZG5</accession>
<evidence type="ECO:0000256" key="1">
    <source>
        <dbReference type="SAM" id="SignalP"/>
    </source>
</evidence>
<keyword evidence="1" id="KW-0732">Signal</keyword>
<organism evidence="2">
    <name type="scientific">Papilio xuthus</name>
    <name type="common">Asian swallowtail butterfly</name>
    <dbReference type="NCBI Taxonomy" id="66420"/>
    <lineage>
        <taxon>Eukaryota</taxon>
        <taxon>Metazoa</taxon>
        <taxon>Ecdysozoa</taxon>
        <taxon>Arthropoda</taxon>
        <taxon>Hexapoda</taxon>
        <taxon>Insecta</taxon>
        <taxon>Pterygota</taxon>
        <taxon>Neoptera</taxon>
        <taxon>Endopterygota</taxon>
        <taxon>Lepidoptera</taxon>
        <taxon>Glossata</taxon>
        <taxon>Ditrysia</taxon>
        <taxon>Papilionoidea</taxon>
        <taxon>Papilionidae</taxon>
        <taxon>Papilioninae</taxon>
        <taxon>Papilio</taxon>
    </lineage>
</organism>